<protein>
    <submittedName>
        <fullName evidence="2">Lipopolysaccharide biosynthesis glycosyltransferase</fullName>
    </submittedName>
</protein>
<dbReference type="OrthoDB" id="9798746at2"/>
<dbReference type="GO" id="GO:0016740">
    <property type="term" value="F:transferase activity"/>
    <property type="evidence" value="ECO:0007669"/>
    <property type="project" value="UniProtKB-KW"/>
</dbReference>
<proteinExistence type="predicted"/>
<dbReference type="RefSeq" id="WP_061992543.1">
    <property type="nucleotide sequence ID" value="NZ_DF967978.1"/>
</dbReference>
<dbReference type="EMBL" id="DF967978">
    <property type="protein sequence ID" value="GAO99108.1"/>
    <property type="molecule type" value="Genomic_DNA"/>
</dbReference>
<dbReference type="AlphaFoldDB" id="A0A0K8MFY4"/>
<feature type="domain" description="DUF4422" evidence="1">
    <location>
        <begin position="2"/>
        <end position="217"/>
    </location>
</feature>
<name>A0A0K8MFY4_9LACO</name>
<keyword evidence="2" id="KW-0808">Transferase</keyword>
<gene>
    <name evidence="2" type="ORF">FFIC_010130</name>
</gene>
<evidence type="ECO:0000313" key="3">
    <source>
        <dbReference type="Proteomes" id="UP000253891"/>
    </source>
</evidence>
<evidence type="ECO:0000259" key="1">
    <source>
        <dbReference type="Pfam" id="PF14393"/>
    </source>
</evidence>
<sequence length="256" mass="29990">MKVYVATHKKYEIPQDGLYQPLMVGSAMRDSIPDGYQRDDQGDSISAKNPNFNELTGLYWMWKNSDEDVIGLAHYRRYLGLQAGHDISKRLDRDAIDKLLADFDVILPKQRNYYIENQRNHYLHAHAVEPYQVMEDIIKTDFSDFYPAFQSMEKSTKAHLFNMFIMNKAAFNDYAAFVFGVLSKVEEKIDISVLEGQDARVFGFLSERLMDTWLNTRDYSHKDVPVISLEKTNWFDKGTQFLKRKFMPKAKKKVHF</sequence>
<reference evidence="2 3" key="1">
    <citation type="journal article" date="2015" name="BMC Genomics">
        <title>Comparative genomics of Fructobacillus spp. and Leuconostoc spp. reveals niche-specific evolution of Fructobacillus spp.</title>
        <authorList>
            <person name="Endo A."/>
            <person name="Tanizawa Y."/>
            <person name="Tanaka N."/>
            <person name="Maeno S."/>
            <person name="Kumar H."/>
            <person name="Shiwa Y."/>
            <person name="Okada S."/>
            <person name="Yoshikawa H."/>
            <person name="Dicks L."/>
            <person name="Nakagawa J."/>
            <person name="Arita M."/>
        </authorList>
    </citation>
    <scope>NUCLEOTIDE SEQUENCE [LARGE SCALE GENOMIC DNA]</scope>
    <source>
        <strain evidence="2 3">JCM 12225</strain>
    </source>
</reference>
<dbReference type="InterPro" id="IPR025536">
    <property type="entry name" value="DUF4422"/>
</dbReference>
<dbReference type="STRING" id="157463.GCA_001047075_00013"/>
<organism evidence="2 3">
    <name type="scientific">Fructobacillus ficulneus</name>
    <dbReference type="NCBI Taxonomy" id="157463"/>
    <lineage>
        <taxon>Bacteria</taxon>
        <taxon>Bacillati</taxon>
        <taxon>Bacillota</taxon>
        <taxon>Bacilli</taxon>
        <taxon>Lactobacillales</taxon>
        <taxon>Lactobacillaceae</taxon>
        <taxon>Fructobacillus</taxon>
    </lineage>
</organism>
<evidence type="ECO:0000313" key="2">
    <source>
        <dbReference type="EMBL" id="GAO99108.1"/>
    </source>
</evidence>
<dbReference type="Proteomes" id="UP000253891">
    <property type="component" value="Unassembled WGS sequence"/>
</dbReference>
<keyword evidence="3" id="KW-1185">Reference proteome</keyword>
<accession>A0A0K8MFY4</accession>
<dbReference type="Pfam" id="PF14393">
    <property type="entry name" value="DUF4422"/>
    <property type="match status" value="1"/>
</dbReference>